<dbReference type="RefSeq" id="WP_115809507.1">
    <property type="nucleotide sequence ID" value="NZ_QUNI01000001.1"/>
</dbReference>
<protein>
    <recommendedName>
        <fullName evidence="4">Peptidase M48-like protein</fullName>
    </recommendedName>
</protein>
<feature type="chain" id="PRO_5017551533" description="Peptidase M48-like protein" evidence="1">
    <location>
        <begin position="21"/>
        <end position="211"/>
    </location>
</feature>
<feature type="signal peptide" evidence="1">
    <location>
        <begin position="1"/>
        <end position="20"/>
    </location>
</feature>
<accession>A0A3E0EWB9</accession>
<evidence type="ECO:0000313" key="2">
    <source>
        <dbReference type="EMBL" id="REH01750.1"/>
    </source>
</evidence>
<evidence type="ECO:0000313" key="3">
    <source>
        <dbReference type="Proteomes" id="UP000257136"/>
    </source>
</evidence>
<evidence type="ECO:0008006" key="4">
    <source>
        <dbReference type="Google" id="ProtNLM"/>
    </source>
</evidence>
<name>A0A3E0EWB9_9FLAO</name>
<sequence>MNKYLFILLFACLCSCNGCSSDSEDKSAEIVLSNEDLLIKRYNELVVPMFKSYNGIEIPSEFHVDTKDKTINAGASFGYVEVSQGLIEVKKQSLQIFVLSHEVSHIVTISQAKLFGLKGEIPRGAVTNDYKKAEYLADLIAVHLMQTKLPKEFESLYADFDYLQQLLGPVTFTHPSGLDRINSLKEYLLNSKEENEPTAFKKQFLSIWNRD</sequence>
<comment type="caution">
    <text evidence="2">The sequence shown here is derived from an EMBL/GenBank/DDBJ whole genome shotgun (WGS) entry which is preliminary data.</text>
</comment>
<proteinExistence type="predicted"/>
<evidence type="ECO:0000256" key="1">
    <source>
        <dbReference type="SAM" id="SignalP"/>
    </source>
</evidence>
<keyword evidence="3" id="KW-1185">Reference proteome</keyword>
<dbReference type="Proteomes" id="UP000257136">
    <property type="component" value="Unassembled WGS sequence"/>
</dbReference>
<dbReference type="EMBL" id="QUNI01000001">
    <property type="protein sequence ID" value="REH01750.1"/>
    <property type="molecule type" value="Genomic_DNA"/>
</dbReference>
<organism evidence="2 3">
    <name type="scientific">Flavobacterium aquicola</name>
    <dbReference type="NCBI Taxonomy" id="1682742"/>
    <lineage>
        <taxon>Bacteria</taxon>
        <taxon>Pseudomonadati</taxon>
        <taxon>Bacteroidota</taxon>
        <taxon>Flavobacteriia</taxon>
        <taxon>Flavobacteriales</taxon>
        <taxon>Flavobacteriaceae</taxon>
        <taxon>Flavobacterium</taxon>
    </lineage>
</organism>
<dbReference type="OrthoDB" id="1428002at2"/>
<reference evidence="2 3" key="1">
    <citation type="submission" date="2018-08" db="EMBL/GenBank/DDBJ databases">
        <title>Genomic Encyclopedia of Archaeal and Bacterial Type Strains, Phase II (KMG-II): from individual species to whole genera.</title>
        <authorList>
            <person name="Goeker M."/>
        </authorList>
    </citation>
    <scope>NUCLEOTIDE SEQUENCE [LARGE SCALE GENOMIC DNA]</scope>
    <source>
        <strain evidence="2 3">DSM 100880</strain>
    </source>
</reference>
<keyword evidence="1" id="KW-0732">Signal</keyword>
<gene>
    <name evidence="2" type="ORF">C8P67_101232</name>
</gene>
<dbReference type="AlphaFoldDB" id="A0A3E0EWB9"/>